<reference evidence="3 5" key="1">
    <citation type="journal article" date="2019" name="Sci. Rep.">
        <title>Orb-weaving spider Araneus ventricosus genome elucidates the spidroin gene catalogue.</title>
        <authorList>
            <person name="Kono N."/>
            <person name="Nakamura H."/>
            <person name="Ohtoshi R."/>
            <person name="Moran D.A.P."/>
            <person name="Shinohara A."/>
            <person name="Yoshida Y."/>
            <person name="Fujiwara M."/>
            <person name="Mori M."/>
            <person name="Tomita M."/>
            <person name="Arakawa K."/>
        </authorList>
    </citation>
    <scope>NUCLEOTIDE SEQUENCE [LARGE SCALE GENOMIC DNA]</scope>
</reference>
<evidence type="ECO:0000313" key="1">
    <source>
        <dbReference type="EMBL" id="GBO37629.1"/>
    </source>
</evidence>
<dbReference type="EMBL" id="BGPR01062266">
    <property type="protein sequence ID" value="GBO37727.1"/>
    <property type="molecule type" value="Genomic_DNA"/>
</dbReference>
<sequence length="82" mass="9360">MRVKLKVIALNNDRYRESDDAVVATPSSVLQDIGLVTKTYASKVDERYKISSEKSRIISDLQNNRIPNNYVVFTLTEEKITP</sequence>
<name>A0A4Y2WP56_ARAVE</name>
<accession>A0A4Y2WP56</accession>
<dbReference type="EMBL" id="BGPR01062187">
    <property type="protein sequence ID" value="GBO37660.1"/>
    <property type="molecule type" value="Genomic_DNA"/>
</dbReference>
<evidence type="ECO:0000313" key="2">
    <source>
        <dbReference type="EMBL" id="GBO37660.1"/>
    </source>
</evidence>
<dbReference type="EMBL" id="BGPR01062275">
    <property type="protein sequence ID" value="GBO37746.1"/>
    <property type="molecule type" value="Genomic_DNA"/>
</dbReference>
<dbReference type="AlphaFoldDB" id="A0A4Y2WP56"/>
<proteinExistence type="predicted"/>
<gene>
    <name evidence="2" type="ORF">AVEN_175016_1</name>
    <name evidence="1" type="ORF">AVEN_224344_1</name>
    <name evidence="3" type="ORF">AVEN_269179_1</name>
    <name evidence="4" type="ORF">AVEN_273126_1</name>
</gene>
<evidence type="ECO:0000313" key="4">
    <source>
        <dbReference type="EMBL" id="GBO37746.1"/>
    </source>
</evidence>
<evidence type="ECO:0000313" key="5">
    <source>
        <dbReference type="Proteomes" id="UP000499080"/>
    </source>
</evidence>
<protein>
    <submittedName>
        <fullName evidence="3">Uncharacterized protein</fullName>
    </submittedName>
</protein>
<keyword evidence="5" id="KW-1185">Reference proteome</keyword>
<comment type="caution">
    <text evidence="3">The sequence shown here is derived from an EMBL/GenBank/DDBJ whole genome shotgun (WGS) entry which is preliminary data.</text>
</comment>
<evidence type="ECO:0000313" key="3">
    <source>
        <dbReference type="EMBL" id="GBO37727.1"/>
    </source>
</evidence>
<dbReference type="EMBL" id="BGPR01062164">
    <property type="protein sequence ID" value="GBO37629.1"/>
    <property type="molecule type" value="Genomic_DNA"/>
</dbReference>
<dbReference type="Proteomes" id="UP000499080">
    <property type="component" value="Unassembled WGS sequence"/>
</dbReference>
<organism evidence="3 5">
    <name type="scientific">Araneus ventricosus</name>
    <name type="common">Orbweaver spider</name>
    <name type="synonym">Epeira ventricosa</name>
    <dbReference type="NCBI Taxonomy" id="182803"/>
    <lineage>
        <taxon>Eukaryota</taxon>
        <taxon>Metazoa</taxon>
        <taxon>Ecdysozoa</taxon>
        <taxon>Arthropoda</taxon>
        <taxon>Chelicerata</taxon>
        <taxon>Arachnida</taxon>
        <taxon>Araneae</taxon>
        <taxon>Araneomorphae</taxon>
        <taxon>Entelegynae</taxon>
        <taxon>Araneoidea</taxon>
        <taxon>Araneidae</taxon>
        <taxon>Araneus</taxon>
    </lineage>
</organism>